<keyword evidence="2" id="KW-1185">Reference proteome</keyword>
<comment type="caution">
    <text evidence="1">The sequence shown here is derived from an EMBL/GenBank/DDBJ whole genome shotgun (WGS) entry which is preliminary data.</text>
</comment>
<dbReference type="Proteomes" id="UP000649617">
    <property type="component" value="Unassembled WGS sequence"/>
</dbReference>
<sequence>NLEGGLAFWLEGGTASPMNCFEKVPAEPYVWRGVPEGRHHIQAVLWKARANSSMQPTCREDLENKAAFEVTRAERVEFCVRRFEDFIAAYDWRKVEPWHRVPEGLEIAVNLQEGGSQARIPQPWSWDVLVVGQAKQTVQVRADTKMADVLQGLGLSDSTHEVVWCQEGGSHERVLQPNWTAVQADLFRYRDQIVVRRFATLVD</sequence>
<protein>
    <submittedName>
        <fullName evidence="1">Uncharacterized protein</fullName>
    </submittedName>
</protein>
<gene>
    <name evidence="1" type="ORF">SPIL2461_LOCUS4202</name>
</gene>
<accession>A0A812LCL3</accession>
<evidence type="ECO:0000313" key="1">
    <source>
        <dbReference type="EMBL" id="CAE7241653.1"/>
    </source>
</evidence>
<proteinExistence type="predicted"/>
<dbReference type="AlphaFoldDB" id="A0A812LCL3"/>
<name>A0A812LCL3_SYMPI</name>
<evidence type="ECO:0000313" key="2">
    <source>
        <dbReference type="Proteomes" id="UP000649617"/>
    </source>
</evidence>
<feature type="non-terminal residue" evidence="1">
    <location>
        <position position="203"/>
    </location>
</feature>
<organism evidence="1 2">
    <name type="scientific">Symbiodinium pilosum</name>
    <name type="common">Dinoflagellate</name>
    <dbReference type="NCBI Taxonomy" id="2952"/>
    <lineage>
        <taxon>Eukaryota</taxon>
        <taxon>Sar</taxon>
        <taxon>Alveolata</taxon>
        <taxon>Dinophyceae</taxon>
        <taxon>Suessiales</taxon>
        <taxon>Symbiodiniaceae</taxon>
        <taxon>Symbiodinium</taxon>
    </lineage>
</organism>
<dbReference type="OrthoDB" id="412970at2759"/>
<reference evidence="1" key="1">
    <citation type="submission" date="2021-02" db="EMBL/GenBank/DDBJ databases">
        <authorList>
            <person name="Dougan E. K."/>
            <person name="Rhodes N."/>
            <person name="Thang M."/>
            <person name="Chan C."/>
        </authorList>
    </citation>
    <scope>NUCLEOTIDE SEQUENCE</scope>
</reference>
<dbReference type="EMBL" id="CAJNIZ010005418">
    <property type="protein sequence ID" value="CAE7241653.1"/>
    <property type="molecule type" value="Genomic_DNA"/>
</dbReference>